<comment type="catalytic activity">
    <reaction evidence="6">
        <text>a medium-chain fatty acid + ATP + CoA = a medium-chain fatty acyl-CoA + AMP + diphosphate</text>
        <dbReference type="Rhea" id="RHEA:48340"/>
        <dbReference type="ChEBI" id="CHEBI:30616"/>
        <dbReference type="ChEBI" id="CHEBI:33019"/>
        <dbReference type="ChEBI" id="CHEBI:57287"/>
        <dbReference type="ChEBI" id="CHEBI:59558"/>
        <dbReference type="ChEBI" id="CHEBI:90546"/>
        <dbReference type="ChEBI" id="CHEBI:456215"/>
        <dbReference type="EC" id="6.2.1.2"/>
    </reaction>
    <physiologicalReaction direction="left-to-right" evidence="6">
        <dbReference type="Rhea" id="RHEA:48341"/>
    </physiologicalReaction>
</comment>
<evidence type="ECO:0000256" key="3">
    <source>
        <dbReference type="ARBA" id="ARBA00022741"/>
    </source>
</evidence>
<evidence type="ECO:0000259" key="8">
    <source>
        <dbReference type="Pfam" id="PF13193"/>
    </source>
</evidence>
<keyword evidence="10" id="KW-1185">Reference proteome</keyword>
<dbReference type="InterPro" id="IPR000873">
    <property type="entry name" value="AMP-dep_synth/lig_dom"/>
</dbReference>
<reference evidence="9 10" key="1">
    <citation type="submission" date="2024-08" db="EMBL/GenBank/DDBJ databases">
        <authorList>
            <person name="Cucini C."/>
            <person name="Frati F."/>
        </authorList>
    </citation>
    <scope>NUCLEOTIDE SEQUENCE [LARGE SCALE GENOMIC DNA]</scope>
</reference>
<dbReference type="InterPro" id="IPR051087">
    <property type="entry name" value="Mitochondrial_ACSM"/>
</dbReference>
<keyword evidence="3" id="KW-0547">Nucleotide-binding</keyword>
<accession>A0ABP1QMU5</accession>
<evidence type="ECO:0000256" key="1">
    <source>
        <dbReference type="ARBA" id="ARBA00006432"/>
    </source>
</evidence>
<dbReference type="Pfam" id="PF00501">
    <property type="entry name" value="AMP-binding"/>
    <property type="match status" value="1"/>
</dbReference>
<dbReference type="PANTHER" id="PTHR43605">
    <property type="entry name" value="ACYL-COENZYME A SYNTHETASE"/>
    <property type="match status" value="1"/>
</dbReference>
<comment type="caution">
    <text evidence="9">The sequence shown here is derived from an EMBL/GenBank/DDBJ whole genome shotgun (WGS) entry which is preliminary data.</text>
</comment>
<name>A0ABP1QMU5_9HEXA</name>
<dbReference type="PANTHER" id="PTHR43605:SF10">
    <property type="entry name" value="ACYL-COA SYNTHETASE MEDIUM CHAIN FAMILY MEMBER 3"/>
    <property type="match status" value="1"/>
</dbReference>
<dbReference type="Pfam" id="PF13193">
    <property type="entry name" value="AMP-binding_C"/>
    <property type="match status" value="1"/>
</dbReference>
<dbReference type="InterPro" id="IPR045851">
    <property type="entry name" value="AMP-bd_C_sf"/>
</dbReference>
<dbReference type="EMBL" id="CAXLJM020000041">
    <property type="protein sequence ID" value="CAL8109263.1"/>
    <property type="molecule type" value="Genomic_DNA"/>
</dbReference>
<dbReference type="InterPro" id="IPR042099">
    <property type="entry name" value="ANL_N_sf"/>
</dbReference>
<keyword evidence="4" id="KW-0067">ATP-binding</keyword>
<dbReference type="Proteomes" id="UP001642540">
    <property type="component" value="Unassembled WGS sequence"/>
</dbReference>
<protein>
    <recommendedName>
        <fullName evidence="5">medium-chain acyl-CoA ligase</fullName>
        <ecNumber evidence="5">6.2.1.2</ecNumber>
    </recommendedName>
</protein>
<dbReference type="Gene3D" id="3.40.50.12780">
    <property type="entry name" value="N-terminal domain of ligase-like"/>
    <property type="match status" value="1"/>
</dbReference>
<dbReference type="SUPFAM" id="SSF56801">
    <property type="entry name" value="Acetyl-CoA synthetase-like"/>
    <property type="match status" value="1"/>
</dbReference>
<evidence type="ECO:0000256" key="6">
    <source>
        <dbReference type="ARBA" id="ARBA00048477"/>
    </source>
</evidence>
<dbReference type="InterPro" id="IPR025110">
    <property type="entry name" value="AMP-bd_C"/>
</dbReference>
<sequence length="604" mass="68023">MRLLIACTPFRNRLFIQNGIAKEITRKHSSALSYKIGKLDLEEICRTGKTPEKFNFAKDVFDWHAEQRPSAPALWFSNENDNNRIWTFSELRKETLKAGLVLQNLLHEPLSSGKTPFVLTILPRIPEWWFLHMGAIRVGTIFCPGTTMLTTEDIQYRLEASSAHMIITDEENAEKVDRAHQNLANTTKSLSKNLKKVIVANSTTSSTANSWINYNKLSDKISDADLLNFRHAETKSDDIAQAFFTSGTTGKPKMVAHVHSSYGIGHIESARCFGLKPEDLFWNISDPGWAKSSYSNFFAPWIAGCTVFIHQMKRFEAKPVLDVLRTKPITRLCAPPTLYRAMVAESNQSFQFNSLRYAIGAGEAVNPEVIRAWKEKTGNVPLDQMYGQTEFTVLGCEIPGEDKQGSLGRPNGMYDARIVDESGNEVSRGEEGIIALKVNPTYPVGLFKGYLKPGQNGPEWDEDKNKQCFINNMYLTGDKGYMDKDGFIFFVGRADDIINSAGYRIGPNEVESALQTHPAVVESAAVPSPDPQRGEVVKAFIVLREEYRDVDKSQLTLEIQTHVKNTTAPYKYPRKIEFVDSLPKTVSGKILRRELKRQEFSKKS</sequence>
<dbReference type="Gene3D" id="3.30.300.30">
    <property type="match status" value="1"/>
</dbReference>
<feature type="domain" description="AMP-dependent synthetase/ligase" evidence="7">
    <location>
        <begin position="61"/>
        <end position="451"/>
    </location>
</feature>
<comment type="similarity">
    <text evidence="1">Belongs to the ATP-dependent AMP-binding enzyme family.</text>
</comment>
<gene>
    <name evidence="9" type="ORF">ODALV1_LOCUS13236</name>
</gene>
<evidence type="ECO:0000313" key="10">
    <source>
        <dbReference type="Proteomes" id="UP001642540"/>
    </source>
</evidence>
<organism evidence="9 10">
    <name type="scientific">Orchesella dallaii</name>
    <dbReference type="NCBI Taxonomy" id="48710"/>
    <lineage>
        <taxon>Eukaryota</taxon>
        <taxon>Metazoa</taxon>
        <taxon>Ecdysozoa</taxon>
        <taxon>Arthropoda</taxon>
        <taxon>Hexapoda</taxon>
        <taxon>Collembola</taxon>
        <taxon>Entomobryomorpha</taxon>
        <taxon>Entomobryoidea</taxon>
        <taxon>Orchesellidae</taxon>
        <taxon>Orchesellinae</taxon>
        <taxon>Orchesella</taxon>
    </lineage>
</organism>
<keyword evidence="2" id="KW-0436">Ligase</keyword>
<evidence type="ECO:0000313" key="9">
    <source>
        <dbReference type="EMBL" id="CAL8109263.1"/>
    </source>
</evidence>
<evidence type="ECO:0000259" key="7">
    <source>
        <dbReference type="Pfam" id="PF00501"/>
    </source>
</evidence>
<evidence type="ECO:0000256" key="2">
    <source>
        <dbReference type="ARBA" id="ARBA00022598"/>
    </source>
</evidence>
<evidence type="ECO:0000256" key="5">
    <source>
        <dbReference type="ARBA" id="ARBA00039009"/>
    </source>
</evidence>
<feature type="domain" description="AMP-binding enzyme C-terminal" evidence="8">
    <location>
        <begin position="509"/>
        <end position="589"/>
    </location>
</feature>
<dbReference type="EC" id="6.2.1.2" evidence="5"/>
<evidence type="ECO:0000256" key="4">
    <source>
        <dbReference type="ARBA" id="ARBA00022840"/>
    </source>
</evidence>
<proteinExistence type="inferred from homology"/>